<dbReference type="PANTHER" id="PTHR42892:SF1">
    <property type="entry name" value="GLUCOSAMINE-6-PHOSPHATE ISOMERASE"/>
    <property type="match status" value="1"/>
</dbReference>
<protein>
    <submittedName>
        <fullName evidence="2">6-phosphogluconolactonase</fullName>
        <ecNumber evidence="2">3.1.1.31</ecNumber>
    </submittedName>
</protein>
<name>A0ABV6EBA3_9GAMM</name>
<dbReference type="Pfam" id="PF01182">
    <property type="entry name" value="Glucosamine_iso"/>
    <property type="match status" value="1"/>
</dbReference>
<proteinExistence type="predicted"/>
<dbReference type="InterPro" id="IPR052960">
    <property type="entry name" value="GlcN6P_deaminase-like"/>
</dbReference>
<dbReference type="CDD" id="cd01399">
    <property type="entry name" value="GlcN6P_deaminase"/>
    <property type="match status" value="1"/>
</dbReference>
<dbReference type="InterPro" id="IPR037171">
    <property type="entry name" value="NagB/RpiA_transferase-like"/>
</dbReference>
<keyword evidence="2" id="KW-0378">Hydrolase</keyword>
<dbReference type="InterPro" id="IPR018321">
    <property type="entry name" value="Glucosamine6P_isomerase_CS"/>
</dbReference>
<dbReference type="PROSITE" id="PS01161">
    <property type="entry name" value="GLC_GALNAC_ISOMERASE"/>
    <property type="match status" value="1"/>
</dbReference>
<dbReference type="SUPFAM" id="SSF100950">
    <property type="entry name" value="NagB/RpiA/CoA transferase-like"/>
    <property type="match status" value="1"/>
</dbReference>
<keyword evidence="3" id="KW-1185">Reference proteome</keyword>
<sequence>MKIELFPNIEKLNQQAANHILHAMRQHLHFNFAPTGGSTPLALYQLLTPHLRESQRYQHVHYYTQDEVPFHPFENDKGAIYQHLQRHLFTPAGIPDERIHALNGSNYLHADRQIANNGGIDLLVLGLGSDGHIAANLPGTPFDSEAHRIAIDRKNPALMAILANEVGGKDLVPDAYFSLGIKTIMQAKNILLLVTGENKAQILKQALEGPLTEKVPASILRFHPACTLFADVAAAQLLKEVNVSQGL</sequence>
<dbReference type="GO" id="GO:0017057">
    <property type="term" value="F:6-phosphogluconolactonase activity"/>
    <property type="evidence" value="ECO:0007669"/>
    <property type="project" value="UniProtKB-EC"/>
</dbReference>
<dbReference type="Proteomes" id="UP001589792">
    <property type="component" value="Unassembled WGS sequence"/>
</dbReference>
<organism evidence="2 3">
    <name type="scientific">Serratia aquatilis</name>
    <dbReference type="NCBI Taxonomy" id="1737515"/>
    <lineage>
        <taxon>Bacteria</taxon>
        <taxon>Pseudomonadati</taxon>
        <taxon>Pseudomonadota</taxon>
        <taxon>Gammaproteobacteria</taxon>
        <taxon>Enterobacterales</taxon>
        <taxon>Yersiniaceae</taxon>
        <taxon>Serratia</taxon>
    </lineage>
</organism>
<evidence type="ECO:0000313" key="3">
    <source>
        <dbReference type="Proteomes" id="UP001589792"/>
    </source>
</evidence>
<dbReference type="Gene3D" id="3.40.50.1360">
    <property type="match status" value="1"/>
</dbReference>
<dbReference type="EC" id="3.1.1.31" evidence="2"/>
<comment type="caution">
    <text evidence="2">The sequence shown here is derived from an EMBL/GenBank/DDBJ whole genome shotgun (WGS) entry which is preliminary data.</text>
</comment>
<dbReference type="InterPro" id="IPR004547">
    <property type="entry name" value="Glucosamine6P_isomerase"/>
</dbReference>
<accession>A0ABV6EBA3</accession>
<evidence type="ECO:0000259" key="1">
    <source>
        <dbReference type="Pfam" id="PF01182"/>
    </source>
</evidence>
<reference evidence="2 3" key="1">
    <citation type="submission" date="2024-09" db="EMBL/GenBank/DDBJ databases">
        <authorList>
            <person name="Sun Q."/>
            <person name="Mori K."/>
        </authorList>
    </citation>
    <scope>NUCLEOTIDE SEQUENCE [LARGE SCALE GENOMIC DNA]</scope>
    <source>
        <strain evidence="2 3">CCM 8626</strain>
    </source>
</reference>
<dbReference type="RefSeq" id="WP_380673920.1">
    <property type="nucleotide sequence ID" value="NZ_CP173186.1"/>
</dbReference>
<gene>
    <name evidence="2" type="ORF">ACFFJ3_06820</name>
</gene>
<dbReference type="InterPro" id="IPR006148">
    <property type="entry name" value="Glc/Gal-6P_isomerase"/>
</dbReference>
<dbReference type="EMBL" id="JBHLXG010000005">
    <property type="protein sequence ID" value="MFC0226215.1"/>
    <property type="molecule type" value="Genomic_DNA"/>
</dbReference>
<dbReference type="PANTHER" id="PTHR42892">
    <property type="entry name" value="GLUCOSAMINE-6-PHOSPHATE DEAMINASE-LIKE PROTEIN BT_0258-RELATED"/>
    <property type="match status" value="1"/>
</dbReference>
<feature type="domain" description="Glucosamine/galactosamine-6-phosphate isomerase" evidence="1">
    <location>
        <begin position="10"/>
        <end position="221"/>
    </location>
</feature>
<evidence type="ECO:0000313" key="2">
    <source>
        <dbReference type="EMBL" id="MFC0226215.1"/>
    </source>
</evidence>